<dbReference type="PROSITE" id="PS50046">
    <property type="entry name" value="PHYTOCHROME_2"/>
    <property type="match status" value="1"/>
</dbReference>
<dbReference type="CDD" id="cd04620">
    <property type="entry name" value="CBS_two-component_sensor_histidine_kinase_repeat1"/>
    <property type="match status" value="1"/>
</dbReference>
<feature type="coiled-coil region" evidence="8">
    <location>
        <begin position="1468"/>
        <end position="1501"/>
    </location>
</feature>
<dbReference type="InterPro" id="IPR035965">
    <property type="entry name" value="PAS-like_dom_sf"/>
</dbReference>
<feature type="domain" description="PAS" evidence="10">
    <location>
        <begin position="497"/>
        <end position="567"/>
    </location>
</feature>
<evidence type="ECO:0000256" key="7">
    <source>
        <dbReference type="PROSITE-ProRule" id="PRU00703"/>
    </source>
</evidence>
<dbReference type="FunFam" id="3.30.450.20:FF:000099">
    <property type="entry name" value="Sensory box sensor histidine kinase"/>
    <property type="match status" value="1"/>
</dbReference>
<proteinExistence type="inferred from homology"/>
<dbReference type="GO" id="GO:0004673">
    <property type="term" value="F:protein histidine kinase activity"/>
    <property type="evidence" value="ECO:0007669"/>
    <property type="project" value="UniProtKB-EC"/>
</dbReference>
<dbReference type="InterPro" id="IPR011495">
    <property type="entry name" value="Sig_transdc_His_kin_sub2_dim/P"/>
</dbReference>
<dbReference type="InterPro" id="IPR029016">
    <property type="entry name" value="GAF-like_dom_sf"/>
</dbReference>
<reference evidence="13 14" key="1">
    <citation type="submission" date="2015-06" db="EMBL/GenBank/DDBJ databases">
        <title>Draft genome assembly of filamentous brackish cyanobacterium Limnoraphis robusta strain CS-951.</title>
        <authorList>
            <person name="Willis A."/>
            <person name="Parks M."/>
            <person name="Burford M.A."/>
        </authorList>
    </citation>
    <scope>NUCLEOTIDE SEQUENCE [LARGE SCALE GENOMIC DNA]</scope>
    <source>
        <strain evidence="13 14">CS-951</strain>
    </source>
</reference>
<organism evidence="13 14">
    <name type="scientific">Limnoraphis robusta CS-951</name>
    <dbReference type="NCBI Taxonomy" id="1637645"/>
    <lineage>
        <taxon>Bacteria</taxon>
        <taxon>Bacillati</taxon>
        <taxon>Cyanobacteriota</taxon>
        <taxon>Cyanophyceae</taxon>
        <taxon>Oscillatoriophycideae</taxon>
        <taxon>Oscillatoriales</taxon>
        <taxon>Sirenicapillariaceae</taxon>
        <taxon>Limnoraphis</taxon>
    </lineage>
</organism>
<comment type="catalytic activity">
    <reaction evidence="1">
        <text>ATP + protein L-histidine = ADP + protein N-phospho-L-histidine.</text>
        <dbReference type="EC" id="2.7.13.3"/>
    </reaction>
</comment>
<evidence type="ECO:0000256" key="4">
    <source>
        <dbReference type="ARBA" id="ARBA00022553"/>
    </source>
</evidence>
<feature type="domain" description="Phytochrome chromophore attachment site" evidence="9">
    <location>
        <begin position="1067"/>
        <end position="1203"/>
    </location>
</feature>
<evidence type="ECO:0000259" key="10">
    <source>
        <dbReference type="PROSITE" id="PS50112"/>
    </source>
</evidence>
<dbReference type="OrthoDB" id="9758522at2"/>
<feature type="domain" description="PAS" evidence="10">
    <location>
        <begin position="1234"/>
        <end position="1308"/>
    </location>
</feature>
<dbReference type="PATRIC" id="fig|1637645.4.peg.3269"/>
<feature type="domain" description="PAC" evidence="11">
    <location>
        <begin position="691"/>
        <end position="743"/>
    </location>
</feature>
<feature type="domain" description="PAC" evidence="11">
    <location>
        <begin position="1310"/>
        <end position="1362"/>
    </location>
</feature>
<evidence type="ECO:0000259" key="11">
    <source>
        <dbReference type="PROSITE" id="PS50113"/>
    </source>
</evidence>
<dbReference type="Pfam" id="PF08448">
    <property type="entry name" value="PAS_4"/>
    <property type="match status" value="1"/>
</dbReference>
<dbReference type="SMART" id="SM00091">
    <property type="entry name" value="PAS"/>
    <property type="match status" value="8"/>
</dbReference>
<dbReference type="InterPro" id="IPR003018">
    <property type="entry name" value="GAF"/>
</dbReference>
<dbReference type="PANTHER" id="PTHR43304:SF1">
    <property type="entry name" value="PAC DOMAIN-CONTAINING PROTEIN"/>
    <property type="match status" value="1"/>
</dbReference>
<dbReference type="SMART" id="SM00065">
    <property type="entry name" value="GAF"/>
    <property type="match status" value="2"/>
</dbReference>
<accession>A0A0F5YHZ9</accession>
<dbReference type="InterPro" id="IPR000644">
    <property type="entry name" value="CBS_dom"/>
</dbReference>
<dbReference type="NCBIfam" id="TIGR00229">
    <property type="entry name" value="sensory_box"/>
    <property type="match status" value="6"/>
</dbReference>
<dbReference type="SUPFAM" id="SSF54631">
    <property type="entry name" value="CBS-domain pair"/>
    <property type="match status" value="2"/>
</dbReference>
<feature type="domain" description="CBS" evidence="12">
    <location>
        <begin position="105"/>
        <end position="165"/>
    </location>
</feature>
<keyword evidence="7" id="KW-0129">CBS domain</keyword>
<dbReference type="Pfam" id="PF02518">
    <property type="entry name" value="HATPase_c"/>
    <property type="match status" value="1"/>
</dbReference>
<dbReference type="SUPFAM" id="SSF55785">
    <property type="entry name" value="PYP-like sensor domain (PAS domain)"/>
    <property type="match status" value="8"/>
</dbReference>
<dbReference type="SUPFAM" id="SSF55781">
    <property type="entry name" value="GAF domain-like"/>
    <property type="match status" value="2"/>
</dbReference>
<dbReference type="Gene3D" id="3.30.565.10">
    <property type="entry name" value="Histidine kinase-like ATPase, C-terminal domain"/>
    <property type="match status" value="1"/>
</dbReference>
<dbReference type="Gene3D" id="3.30.450.20">
    <property type="entry name" value="PAS domain"/>
    <property type="match status" value="8"/>
</dbReference>
<comment type="similarity">
    <text evidence="2">In the N-terminal section; belongs to the phytochrome family.</text>
</comment>
<evidence type="ECO:0000259" key="12">
    <source>
        <dbReference type="PROSITE" id="PS51371"/>
    </source>
</evidence>
<keyword evidence="8" id="KW-0175">Coiled coil</keyword>
<dbReference type="SUPFAM" id="SSF55874">
    <property type="entry name" value="ATPase domain of HSP90 chaperone/DNA topoisomerase II/histidine kinase"/>
    <property type="match status" value="1"/>
</dbReference>
<feature type="domain" description="CBS" evidence="12">
    <location>
        <begin position="172"/>
        <end position="239"/>
    </location>
</feature>
<dbReference type="InterPro" id="IPR000014">
    <property type="entry name" value="PAS"/>
</dbReference>
<sequence length="1950" mass="223282">MAMVIQPDLLPIYSINLEEIIERRPLVVEPHTSILEVLAQMNQTAGSSCSISQSLSEGTLKASISANSYALVMVGDRITGIFTERDVVRLTASGSHLHTSIAEVMTQQLQVLHQAEYRGIFTVLSQFRQHQIRHLPVLNDQGKLWGVITKESLSQALKPANLLKMRSVAEVMNTQVIDAPPSTSVLEIVQLMARSGVSCVVITETQSSIGDQKPFKIPVGIITERDIVQFQILGLNCDRLSAEEVMSQPLFTIKPDESLWIAYQQMQPKSIRRLVVTGEQGELQGLLTHSHLIQPLDPVELYGVFDVLHQKVCHLELEKQEFLKHQQIETELKIRAKQQEAIAHLSQVAINQTQLDNLLTEAAALVAQTLDIEYIEILELLPNQATFLLRNGVGWGSDLIKQARISANSQTQAGYTLSTGEPVIVSDLRVETRFKGTPMLHNTGIVSGATVIIAGKQHPFGVLGVHSQQERTFSPDDLYFLQAIANIIASAVERLEAEAELNQFFHLSLDLFCIAGTDGYFKRINPRFQYLLGYSEAELLSQPMLSFVHPEDQAKTQSELEHLSQGIPGTYLENRYRCKDGSYRWLSWISTPLEQGLLYAVARDVTEHKQFEQELQASQRRYATLTEVSPVGIFHINTQGECLYVNQRWCEIAGLSPEEALGNGWIKAIHREDREQVSQQWHEAAQQKKQFKCEYRFQRPDSSIIWVYGQATAERNSSGVTIAYVGTITDINEQQAALRERKQAELALQHLNQQLEVMVERRTTQLKQINQQLFKEVREHRQTEAELKQSQHFIQSITDATPNILYIYDRIEQRNIYVNREIEILLGYTRQQIQDMGDQLFLNIIHPEDLAKLPAHYLKFDTAKNNEIIEIEYRVRDVKGNWHWLLSRDTIFTRTAGGKPKQILGAASDITSRKKTEEQLRLSERAIAASSNGIVISDARLEDHPVVFVNPAFEKITGYSASEIIGRNSRFLQGADYDQPGLERLRAAFKNQESCTVVLRNYRKDGSLFWNELNVSPIYDDQGNITHFLGIQNDVTESKLAEERLRKQIKREQLIKTLTQRIRESLDLNEILNTTVTEVKQVLETDRALIYRIFPDATGFVIAEALNSGWTPILNQTFPEENFPSECHQDYLQGKVCVICDIQRNKVLPCLVEFVEQFKVKAKIAVPIIQQNTLWGLLIVHQCSSERTWLAKEIDLLKQLASQLGIAIKQSELYNQLQTELKERQEAQQALLMSQERLEYLLSSSPGILYSIEAQGENRTTFVSQNALSVLGYEFYELLKPGFWFEHLHPDDISRITTTGLAPLFKQGYYSHEYRFLHGDGRYRWIYDQLKLVRDAAGKPLEIIGYWIDISDRKQAEMELRDLSNAMQNTVEGISRLDPQGRYVTINPAYAHICGYEPEELIGVEWSNTVHPDEIDRLNQAYQQMLRTGKVEVETRGVRKDGSYFYKQVTMVSAYDDQGQFSGHHCFMKDISEQQAALRERKQAEEQLKATNEQLQAVLDAVPGFVSWVSSDLHYLGVNRQLASAMNLTPEEFIGQKVGFLDPYSSAFSQFFEQFFSDIKSSTYQVSLEIKIANEARFYLLVAQKYNQDQAAILVGIDITERKQIEEQLRATTFRFSTLIENLQLGVLVENENQEIVLVNKTFCDLLQIPIAPQTLIGHHFSHWIQNYQDLFPDHRQFIQRSQEIINQEKIVTNEELKAIGERVFERDYVPIKSQQQYQGHLWMYRDISDRKEAEIQLKNSLREKEILLKEIHHRVKNNLFVVANLLEFQSDYFDDPKLIQALEDSKNRVYSMALIHEKLYQSTNLSRIDFGEYLEQLIYHLLESYSGIDERVEFETEIEPVSLNIETAHPCGLIVNELISNVFKHAFPNGRTGKVYFKLHQNSQGIITLKIQDNGIGFPADMDFHNVDSLGMELICTLTTQLEGNLELIPSEGTTFELTFSELEYRQRY</sequence>
<feature type="coiled-coil region" evidence="8">
    <location>
        <begin position="734"/>
        <end position="790"/>
    </location>
</feature>
<feature type="domain" description="PAS" evidence="10">
    <location>
        <begin position="1359"/>
        <end position="1429"/>
    </location>
</feature>
<feature type="domain" description="PAS" evidence="10">
    <location>
        <begin position="618"/>
        <end position="688"/>
    </location>
</feature>
<evidence type="ECO:0000313" key="14">
    <source>
        <dbReference type="Proteomes" id="UP000033607"/>
    </source>
</evidence>
<feature type="domain" description="CBS" evidence="12">
    <location>
        <begin position="246"/>
        <end position="307"/>
    </location>
</feature>
<dbReference type="InterPro" id="IPR016132">
    <property type="entry name" value="Phyto_chromo_attachment"/>
</dbReference>
<dbReference type="PROSITE" id="PS51371">
    <property type="entry name" value="CBS"/>
    <property type="match status" value="3"/>
</dbReference>
<dbReference type="Gene3D" id="3.30.450.40">
    <property type="match status" value="2"/>
</dbReference>
<feature type="domain" description="PAS" evidence="10">
    <location>
        <begin position="919"/>
        <end position="968"/>
    </location>
</feature>
<dbReference type="Pfam" id="PF08447">
    <property type="entry name" value="PAS_3"/>
    <property type="match status" value="5"/>
</dbReference>
<dbReference type="EMBL" id="LATL02000164">
    <property type="protein sequence ID" value="KKD37820.1"/>
    <property type="molecule type" value="Genomic_DNA"/>
</dbReference>
<evidence type="ECO:0000313" key="13">
    <source>
        <dbReference type="EMBL" id="KKD37820.1"/>
    </source>
</evidence>
<feature type="domain" description="PAC" evidence="11">
    <location>
        <begin position="995"/>
        <end position="1047"/>
    </location>
</feature>
<comment type="caution">
    <text evidence="13">The sequence shown here is derived from an EMBL/GenBank/DDBJ whole genome shotgun (WGS) entry which is preliminary data.</text>
</comment>
<evidence type="ECO:0000259" key="9">
    <source>
        <dbReference type="PROSITE" id="PS50046"/>
    </source>
</evidence>
<dbReference type="SMART" id="SM00116">
    <property type="entry name" value="CBS"/>
    <property type="match status" value="4"/>
</dbReference>
<dbReference type="Pfam" id="PF07568">
    <property type="entry name" value="HisKA_2"/>
    <property type="match status" value="1"/>
</dbReference>
<evidence type="ECO:0000256" key="2">
    <source>
        <dbReference type="ARBA" id="ARBA00006402"/>
    </source>
</evidence>
<keyword evidence="6" id="KW-0418">Kinase</keyword>
<dbReference type="InterPro" id="IPR052162">
    <property type="entry name" value="Sensor_kinase/Photoreceptor"/>
</dbReference>
<dbReference type="CDD" id="cd00130">
    <property type="entry name" value="PAS"/>
    <property type="match status" value="6"/>
</dbReference>
<dbReference type="InterPro" id="IPR046342">
    <property type="entry name" value="CBS_dom_sf"/>
</dbReference>
<feature type="domain" description="PAC" evidence="11">
    <location>
        <begin position="869"/>
        <end position="922"/>
    </location>
</feature>
<dbReference type="CDD" id="cd17774">
    <property type="entry name" value="CBS_two-component_sensor_histidine_kinase_repeat2"/>
    <property type="match status" value="1"/>
</dbReference>
<dbReference type="Gene3D" id="3.10.580.10">
    <property type="entry name" value="CBS-domain"/>
    <property type="match status" value="2"/>
</dbReference>
<evidence type="ECO:0000256" key="8">
    <source>
        <dbReference type="SAM" id="Coils"/>
    </source>
</evidence>
<gene>
    <name evidence="13" type="ORF">WN50_12255</name>
</gene>
<dbReference type="PANTHER" id="PTHR43304">
    <property type="entry name" value="PHYTOCHROME-LIKE PROTEIN CPH1"/>
    <property type="match status" value="1"/>
</dbReference>
<dbReference type="PROSITE" id="PS50113">
    <property type="entry name" value="PAC"/>
    <property type="match status" value="5"/>
</dbReference>
<keyword evidence="4" id="KW-0597">Phosphoprotein</keyword>
<evidence type="ECO:0000256" key="3">
    <source>
        <dbReference type="ARBA" id="ARBA00012438"/>
    </source>
</evidence>
<dbReference type="InterPro" id="IPR013655">
    <property type="entry name" value="PAS_fold_3"/>
</dbReference>
<feature type="domain" description="PAS" evidence="10">
    <location>
        <begin position="790"/>
        <end position="867"/>
    </location>
</feature>
<dbReference type="EC" id="2.7.13.3" evidence="3"/>
<evidence type="ECO:0000256" key="5">
    <source>
        <dbReference type="ARBA" id="ARBA00022679"/>
    </source>
</evidence>
<dbReference type="InterPro" id="IPR013656">
    <property type="entry name" value="PAS_4"/>
</dbReference>
<dbReference type="Pfam" id="PF01590">
    <property type="entry name" value="GAF"/>
    <property type="match status" value="2"/>
</dbReference>
<name>A0A0F5YHZ9_9CYAN</name>
<dbReference type="SMART" id="SM00086">
    <property type="entry name" value="PAC"/>
    <property type="match status" value="6"/>
</dbReference>
<evidence type="ECO:0000256" key="1">
    <source>
        <dbReference type="ARBA" id="ARBA00000085"/>
    </source>
</evidence>
<dbReference type="Pfam" id="PF13426">
    <property type="entry name" value="PAS_9"/>
    <property type="match status" value="2"/>
</dbReference>
<dbReference type="InterPro" id="IPR003594">
    <property type="entry name" value="HATPase_dom"/>
</dbReference>
<evidence type="ECO:0000256" key="6">
    <source>
        <dbReference type="ARBA" id="ARBA00022777"/>
    </source>
</evidence>
<protein>
    <recommendedName>
        <fullName evidence="3">histidine kinase</fullName>
        <ecNumber evidence="3">2.7.13.3</ecNumber>
    </recommendedName>
</protein>
<keyword evidence="5" id="KW-0808">Transferase</keyword>
<dbReference type="Pfam" id="PF00571">
    <property type="entry name" value="CBS"/>
    <property type="match status" value="3"/>
</dbReference>
<dbReference type="RefSeq" id="WP_046278830.1">
    <property type="nucleotide sequence ID" value="NZ_LATL02000164.1"/>
</dbReference>
<dbReference type="InterPro" id="IPR001610">
    <property type="entry name" value="PAC"/>
</dbReference>
<dbReference type="PROSITE" id="PS50112">
    <property type="entry name" value="PAS"/>
    <property type="match status" value="6"/>
</dbReference>
<dbReference type="InterPro" id="IPR036890">
    <property type="entry name" value="HATPase_C_sf"/>
</dbReference>
<feature type="domain" description="PAC" evidence="11">
    <location>
        <begin position="1431"/>
        <end position="1483"/>
    </location>
</feature>
<dbReference type="InterPro" id="IPR000700">
    <property type="entry name" value="PAS-assoc_C"/>
</dbReference>
<dbReference type="Proteomes" id="UP000033607">
    <property type="component" value="Unassembled WGS sequence"/>
</dbReference>